<evidence type="ECO:0000313" key="2">
    <source>
        <dbReference type="Proteomes" id="UP001062846"/>
    </source>
</evidence>
<accession>A0ACC0NXG4</accession>
<dbReference type="Proteomes" id="UP001062846">
    <property type="component" value="Chromosome 4"/>
</dbReference>
<dbReference type="EMBL" id="CM046391">
    <property type="protein sequence ID" value="KAI8557890.1"/>
    <property type="molecule type" value="Genomic_DNA"/>
</dbReference>
<organism evidence="1 2">
    <name type="scientific">Rhododendron molle</name>
    <name type="common">Chinese azalea</name>
    <name type="synonym">Azalea mollis</name>
    <dbReference type="NCBI Taxonomy" id="49168"/>
    <lineage>
        <taxon>Eukaryota</taxon>
        <taxon>Viridiplantae</taxon>
        <taxon>Streptophyta</taxon>
        <taxon>Embryophyta</taxon>
        <taxon>Tracheophyta</taxon>
        <taxon>Spermatophyta</taxon>
        <taxon>Magnoliopsida</taxon>
        <taxon>eudicotyledons</taxon>
        <taxon>Gunneridae</taxon>
        <taxon>Pentapetalae</taxon>
        <taxon>asterids</taxon>
        <taxon>Ericales</taxon>
        <taxon>Ericaceae</taxon>
        <taxon>Ericoideae</taxon>
        <taxon>Rhodoreae</taxon>
        <taxon>Rhododendron</taxon>
    </lineage>
</organism>
<sequence>MFSGFQDLALSKSQTSTSYLTSSSLTVPSLHSRNASSNLETSLGFPEHVPFNSTSLSSNPDSMWPALSPRRYSTYAERISTISSLSDGTASLLVRSPKTMKTGDEAKDVRWNVSIDHSIYLSDFLVVRFHVPPSQAEVVYNWKFAVDRSFVDSTLSVFHHCAFSKRMGRSSMLIY</sequence>
<protein>
    <submittedName>
        <fullName evidence="1">Uncharacterized protein</fullName>
    </submittedName>
</protein>
<name>A0ACC0NXG4_RHOML</name>
<reference evidence="1" key="1">
    <citation type="submission" date="2022-02" db="EMBL/GenBank/DDBJ databases">
        <title>Plant Genome Project.</title>
        <authorList>
            <person name="Zhang R.-G."/>
        </authorList>
    </citation>
    <scope>NUCLEOTIDE SEQUENCE</scope>
    <source>
        <strain evidence="1">AT1</strain>
    </source>
</reference>
<gene>
    <name evidence="1" type="ORF">RHMOL_Rhmol04G0045900</name>
</gene>
<comment type="caution">
    <text evidence="1">The sequence shown here is derived from an EMBL/GenBank/DDBJ whole genome shotgun (WGS) entry which is preliminary data.</text>
</comment>
<keyword evidence="2" id="KW-1185">Reference proteome</keyword>
<evidence type="ECO:0000313" key="1">
    <source>
        <dbReference type="EMBL" id="KAI8557890.1"/>
    </source>
</evidence>
<proteinExistence type="predicted"/>